<organism evidence="2 3">
    <name type="scientific">Caerostris extrusa</name>
    <name type="common">Bark spider</name>
    <name type="synonym">Caerostris bankana</name>
    <dbReference type="NCBI Taxonomy" id="172846"/>
    <lineage>
        <taxon>Eukaryota</taxon>
        <taxon>Metazoa</taxon>
        <taxon>Ecdysozoa</taxon>
        <taxon>Arthropoda</taxon>
        <taxon>Chelicerata</taxon>
        <taxon>Arachnida</taxon>
        <taxon>Araneae</taxon>
        <taxon>Araneomorphae</taxon>
        <taxon>Entelegynae</taxon>
        <taxon>Araneoidea</taxon>
        <taxon>Araneidae</taxon>
        <taxon>Caerostris</taxon>
    </lineage>
</organism>
<name>A0AAV4VQP1_CAEEX</name>
<dbReference type="Proteomes" id="UP001054945">
    <property type="component" value="Unassembled WGS sequence"/>
</dbReference>
<dbReference type="AlphaFoldDB" id="A0AAV4VQP1"/>
<sequence>MFKGSYRERARLRTGTGRPPVHQGLSGSKRRAGMRRSRTIQLQAEPKRRSYWLKIPGRALPQQISDEFVDEKFGEAILLGGIEFYTTQ</sequence>
<gene>
    <name evidence="2" type="ORF">CEXT_771641</name>
</gene>
<feature type="compositionally biased region" description="Basic and acidic residues" evidence="1">
    <location>
        <begin position="1"/>
        <end position="11"/>
    </location>
</feature>
<protein>
    <submittedName>
        <fullName evidence="2">Uncharacterized protein</fullName>
    </submittedName>
</protein>
<dbReference type="EMBL" id="BPLR01014842">
    <property type="protein sequence ID" value="GIY71700.1"/>
    <property type="molecule type" value="Genomic_DNA"/>
</dbReference>
<comment type="caution">
    <text evidence="2">The sequence shown here is derived from an EMBL/GenBank/DDBJ whole genome shotgun (WGS) entry which is preliminary data.</text>
</comment>
<evidence type="ECO:0000256" key="1">
    <source>
        <dbReference type="SAM" id="MobiDB-lite"/>
    </source>
</evidence>
<feature type="region of interest" description="Disordered" evidence="1">
    <location>
        <begin position="1"/>
        <end position="37"/>
    </location>
</feature>
<accession>A0AAV4VQP1</accession>
<evidence type="ECO:0000313" key="2">
    <source>
        <dbReference type="EMBL" id="GIY71700.1"/>
    </source>
</evidence>
<keyword evidence="3" id="KW-1185">Reference proteome</keyword>
<feature type="compositionally biased region" description="Basic residues" evidence="1">
    <location>
        <begin position="28"/>
        <end position="37"/>
    </location>
</feature>
<evidence type="ECO:0000313" key="3">
    <source>
        <dbReference type="Proteomes" id="UP001054945"/>
    </source>
</evidence>
<reference evidence="2 3" key="1">
    <citation type="submission" date="2021-06" db="EMBL/GenBank/DDBJ databases">
        <title>Caerostris extrusa draft genome.</title>
        <authorList>
            <person name="Kono N."/>
            <person name="Arakawa K."/>
        </authorList>
    </citation>
    <scope>NUCLEOTIDE SEQUENCE [LARGE SCALE GENOMIC DNA]</scope>
</reference>
<proteinExistence type="predicted"/>